<dbReference type="EMBL" id="OIVN01000269">
    <property type="protein sequence ID" value="SPC77381.1"/>
    <property type="molecule type" value="Genomic_DNA"/>
</dbReference>
<dbReference type="AlphaFoldDB" id="A0A2N9ERR7"/>
<sequence length="565" mass="64153">MSSFASLLQFFFSIALDPSHFSLRNLFVVVCRVVEREGRAIFFGDSISATCVLRRLSEELFALAFSALSTWKTLRQFMASEGSSWPLVRSEELPNGLFDREDEGNSFDETPSVSGSSRGYGSEKPWVARSYFSIIDVEGLKRIRSRYQIPENVVLRIPDLDERACSSNYDDVAFYKADFKAGLRFPMQTFMRELLDRLCLSLGQLAPNAWRTAIAYMTFNGHQKHLKLVIGLPTSNREWKDGYIFVCGDNLESLPWEEKDDTFIRVRRIWGTPPTSANKRPKLNQEGKNKVLRALHHKDHHYTNFIQPELLAFHSFSLEPNQKVLSLQLSNQRSTCPGMTIAKLNKDKLKRMMEQKDAVAFNLGKKRMSDLAPKQASEEGFVRPFMIHEPVPAVQVLASSVEVIEPIEAPSSSKVVDKAPTLRMDASLALRRAKSVVTKEDMDEYGKLNTDVVKTSSHPFIDEVTELTRERDRLANELAKLGADALAKDEELKKTYKSSDACDDNNTKYFLAGFELLRKQAKEKYSELDFDVFQPYEDDDSVMPIEERGDVVASVDPQLDDDATT</sequence>
<evidence type="ECO:0000256" key="1">
    <source>
        <dbReference type="SAM" id="MobiDB-lite"/>
    </source>
</evidence>
<name>A0A2N9ERR7_FAGSY</name>
<organism evidence="2">
    <name type="scientific">Fagus sylvatica</name>
    <name type="common">Beechnut</name>
    <dbReference type="NCBI Taxonomy" id="28930"/>
    <lineage>
        <taxon>Eukaryota</taxon>
        <taxon>Viridiplantae</taxon>
        <taxon>Streptophyta</taxon>
        <taxon>Embryophyta</taxon>
        <taxon>Tracheophyta</taxon>
        <taxon>Spermatophyta</taxon>
        <taxon>Magnoliopsida</taxon>
        <taxon>eudicotyledons</taxon>
        <taxon>Gunneridae</taxon>
        <taxon>Pentapetalae</taxon>
        <taxon>rosids</taxon>
        <taxon>fabids</taxon>
        <taxon>Fagales</taxon>
        <taxon>Fagaceae</taxon>
        <taxon>Fagus</taxon>
    </lineage>
</organism>
<feature type="compositionally biased region" description="Polar residues" evidence="1">
    <location>
        <begin position="107"/>
        <end position="118"/>
    </location>
</feature>
<protein>
    <submittedName>
        <fullName evidence="2">Uncharacterized protein</fullName>
    </submittedName>
</protein>
<reference evidence="2" key="1">
    <citation type="submission" date="2018-02" db="EMBL/GenBank/DDBJ databases">
        <authorList>
            <person name="Cohen D.B."/>
            <person name="Kent A.D."/>
        </authorList>
    </citation>
    <scope>NUCLEOTIDE SEQUENCE</scope>
</reference>
<proteinExistence type="predicted"/>
<gene>
    <name evidence="2" type="ORF">FSB_LOCUS5263</name>
</gene>
<accession>A0A2N9ERR7</accession>
<evidence type="ECO:0000313" key="2">
    <source>
        <dbReference type="EMBL" id="SPC77381.1"/>
    </source>
</evidence>
<feature type="region of interest" description="Disordered" evidence="1">
    <location>
        <begin position="97"/>
        <end position="118"/>
    </location>
</feature>